<dbReference type="PROSITE" id="PS51186">
    <property type="entry name" value="GNAT"/>
    <property type="match status" value="1"/>
</dbReference>
<sequence>MTNTFRMIEMGDRAQMRDMAGEVYAYFRGIAGNGDIAATERERDDFADLSLGDDPLCNCLLALNGDRIVGYMAYYYGTFDTDRAFYIAGLFVREKARGQGLGRQFMDLAYGLAEKRRAQRIVWQVWVENDPALRFYEGLGAEYIPEEKLMTIRL</sequence>
<evidence type="ECO:0000313" key="5">
    <source>
        <dbReference type="Proteomes" id="UP000256845"/>
    </source>
</evidence>
<dbReference type="SUPFAM" id="SSF55729">
    <property type="entry name" value="Acyl-CoA N-acyltransferases (Nat)"/>
    <property type="match status" value="1"/>
</dbReference>
<dbReference type="Gene3D" id="3.40.630.30">
    <property type="match status" value="1"/>
</dbReference>
<dbReference type="InterPro" id="IPR051016">
    <property type="entry name" value="Diverse_Substrate_AcTransf"/>
</dbReference>
<evidence type="ECO:0000256" key="1">
    <source>
        <dbReference type="ARBA" id="ARBA00022679"/>
    </source>
</evidence>
<dbReference type="PANTHER" id="PTHR10545">
    <property type="entry name" value="DIAMINE N-ACETYLTRANSFERASE"/>
    <property type="match status" value="1"/>
</dbReference>
<dbReference type="EMBL" id="QRDW01000002">
    <property type="protein sequence ID" value="RED52096.1"/>
    <property type="molecule type" value="Genomic_DNA"/>
</dbReference>
<evidence type="ECO:0000259" key="3">
    <source>
        <dbReference type="PROSITE" id="PS51186"/>
    </source>
</evidence>
<feature type="domain" description="N-acetyltransferase" evidence="3">
    <location>
        <begin position="3"/>
        <end position="154"/>
    </location>
</feature>
<reference evidence="4 5" key="1">
    <citation type="submission" date="2018-07" db="EMBL/GenBank/DDBJ databases">
        <title>Genomic Encyclopedia of Type Strains, Phase III (KMG-III): the genomes of soil and plant-associated and newly described type strains.</title>
        <authorList>
            <person name="Whitman W."/>
        </authorList>
    </citation>
    <scope>NUCLEOTIDE SEQUENCE [LARGE SCALE GENOMIC DNA]</scope>
    <source>
        <strain evidence="4 5">CECT 8488</strain>
    </source>
</reference>
<keyword evidence="1 4" id="KW-0808">Transferase</keyword>
<dbReference type="PANTHER" id="PTHR10545:SF29">
    <property type="entry name" value="GH14572P-RELATED"/>
    <property type="match status" value="1"/>
</dbReference>
<organism evidence="4 5">
    <name type="scientific">Aestuariispira insulae</name>
    <dbReference type="NCBI Taxonomy" id="1461337"/>
    <lineage>
        <taxon>Bacteria</taxon>
        <taxon>Pseudomonadati</taxon>
        <taxon>Pseudomonadota</taxon>
        <taxon>Alphaproteobacteria</taxon>
        <taxon>Rhodospirillales</taxon>
        <taxon>Kiloniellaceae</taxon>
        <taxon>Aestuariispira</taxon>
    </lineage>
</organism>
<gene>
    <name evidence="4" type="ORF">DFP90_102114</name>
</gene>
<dbReference type="CDD" id="cd04301">
    <property type="entry name" value="NAT_SF"/>
    <property type="match status" value="1"/>
</dbReference>
<dbReference type="GO" id="GO:0008080">
    <property type="term" value="F:N-acetyltransferase activity"/>
    <property type="evidence" value="ECO:0007669"/>
    <property type="project" value="TreeGrafter"/>
</dbReference>
<comment type="caution">
    <text evidence="4">The sequence shown here is derived from an EMBL/GenBank/DDBJ whole genome shotgun (WGS) entry which is preliminary data.</text>
</comment>
<dbReference type="InterPro" id="IPR000182">
    <property type="entry name" value="GNAT_dom"/>
</dbReference>
<name>A0A3D9HT92_9PROT</name>
<dbReference type="AlphaFoldDB" id="A0A3D9HT92"/>
<dbReference type="RefSeq" id="WP_115935653.1">
    <property type="nucleotide sequence ID" value="NZ_QRDW01000002.1"/>
</dbReference>
<evidence type="ECO:0000256" key="2">
    <source>
        <dbReference type="ARBA" id="ARBA00023315"/>
    </source>
</evidence>
<proteinExistence type="predicted"/>
<dbReference type="Pfam" id="PF00583">
    <property type="entry name" value="Acetyltransf_1"/>
    <property type="match status" value="1"/>
</dbReference>
<dbReference type="OrthoDB" id="9805924at2"/>
<dbReference type="Proteomes" id="UP000256845">
    <property type="component" value="Unassembled WGS sequence"/>
</dbReference>
<dbReference type="InterPro" id="IPR016181">
    <property type="entry name" value="Acyl_CoA_acyltransferase"/>
</dbReference>
<evidence type="ECO:0000313" key="4">
    <source>
        <dbReference type="EMBL" id="RED52096.1"/>
    </source>
</evidence>
<keyword evidence="5" id="KW-1185">Reference proteome</keyword>
<protein>
    <submittedName>
        <fullName evidence="4">Acetyltransferase (GNAT) family protein</fullName>
    </submittedName>
</protein>
<keyword evidence="2" id="KW-0012">Acyltransferase</keyword>
<accession>A0A3D9HT92</accession>